<dbReference type="eggNOG" id="ENOG5030GDQ">
    <property type="taxonomic scope" value="Bacteria"/>
</dbReference>
<dbReference type="Proteomes" id="UP000092714">
    <property type="component" value="Unassembled WGS sequence"/>
</dbReference>
<dbReference type="AlphaFoldDB" id="A0A1B8RSD8"/>
<keyword evidence="2" id="KW-1185">Reference proteome</keyword>
<organism evidence="1 2">
    <name type="scientific">Clostridium paraputrificum</name>
    <dbReference type="NCBI Taxonomy" id="29363"/>
    <lineage>
        <taxon>Bacteria</taxon>
        <taxon>Bacillati</taxon>
        <taxon>Bacillota</taxon>
        <taxon>Clostridia</taxon>
        <taxon>Eubacteriales</taxon>
        <taxon>Clostridiaceae</taxon>
        <taxon>Clostridium</taxon>
    </lineage>
</organism>
<accession>A0A1B8RSD8</accession>
<dbReference type="EMBL" id="MAPZ01000011">
    <property type="protein sequence ID" value="OBY11700.1"/>
    <property type="molecule type" value="Genomic_DNA"/>
</dbReference>
<gene>
    <name evidence="1" type="ORF">CP373A1_04745</name>
</gene>
<name>A0A1B8RSD8_9CLOT</name>
<reference evidence="1 2" key="1">
    <citation type="submission" date="2016-06" db="EMBL/GenBank/DDBJ databases">
        <authorList>
            <person name="Kjaerup R.B."/>
            <person name="Dalgaard T.S."/>
            <person name="Juul-Madsen H.R."/>
        </authorList>
    </citation>
    <scope>NUCLEOTIDE SEQUENCE [LARGE SCALE GENOMIC DNA]</scope>
    <source>
        <strain evidence="1 2">373-A1</strain>
    </source>
</reference>
<protein>
    <submittedName>
        <fullName evidence="1">Uncharacterized protein</fullName>
    </submittedName>
</protein>
<proteinExistence type="predicted"/>
<sequence length="375" mass="43236">MERMLSKLEFMLMGLRQLTLSAVYAWFPELKKEDILEALQQSPKFKVEGNIVTLKSETELYEEELQKDILKDLMGEVDGDDDLLGYDDDLDLIAEEDNSGFGSSNIKLDDEVILVNSNENNLEDIVEDPIVDSQWVEAKEATEEIPEVEVVQPVQGDIASLEENTANEDYFNYYYNSDNEEVKEEKNKIEEKVVENVVENVIEKVVEKVVQVTDLTKVKGSDICYEDLVRIIDEYNDAVESKLNYAIENKFEVRVKAIKSFYENKYNVRIKEEGILGTTACIFSLIHKKKGMEVAYLVVCEKLNELILNYMLDHYDDEVVYFCPVEGSEVEFEVGLNEFYLKDTDVIFDKFLEHYVVVEECDVKIKNLEVIVGSN</sequence>
<dbReference type="RefSeq" id="WP_065254416.1">
    <property type="nucleotide sequence ID" value="NZ_JAQLCW010000009.1"/>
</dbReference>
<comment type="caution">
    <text evidence="1">The sequence shown here is derived from an EMBL/GenBank/DDBJ whole genome shotgun (WGS) entry which is preliminary data.</text>
</comment>
<dbReference type="OrthoDB" id="9989420at2"/>
<evidence type="ECO:0000313" key="1">
    <source>
        <dbReference type="EMBL" id="OBY11700.1"/>
    </source>
</evidence>
<evidence type="ECO:0000313" key="2">
    <source>
        <dbReference type="Proteomes" id="UP000092714"/>
    </source>
</evidence>